<proteinExistence type="predicted"/>
<feature type="compositionally biased region" description="Acidic residues" evidence="1">
    <location>
        <begin position="504"/>
        <end position="514"/>
    </location>
</feature>
<evidence type="ECO:0000256" key="1">
    <source>
        <dbReference type="SAM" id="MobiDB-lite"/>
    </source>
</evidence>
<feature type="compositionally biased region" description="Polar residues" evidence="1">
    <location>
        <begin position="115"/>
        <end position="125"/>
    </location>
</feature>
<protein>
    <submittedName>
        <fullName evidence="2">Uncharacterized protein</fullName>
    </submittedName>
</protein>
<dbReference type="GeneID" id="66080735"/>
<sequence length="566" mass="61366">MPGPAASQPIIIPTRSEHSVSVDSTQVRPTSIIRFKDLPKAGPGTTRPPLPKTPSAALLEQIALYNQQISISSYMEAPTSKHPSSLASPIRLAPSYTTPHLVHGHGHPTPPSGQYHRQVSHSQYNPHCQPLPRPGAFPKLSPLSNHDSNSTFTPASGRPNPTLPFVRPIPMKLVGHTSNVTPARRPQVPGSSPPMVISPLKVMFDNASRGIHSELSYLQASCTALINRERKEKEMLRAHYFQMKRERDAARDKLKVLEQASSPTSPTAQPMKQETNASHLQIKSILKKRSRDEIEATASISSASSSSSSRSSSPPSPRTPSPVSELQHLYLPPIRDQSLELGYPDHTEIPHRVLSSPPPPPISARKMVFLSPRPTAPVTLLASRSSSVSPPACPTRTSPGFVHPTRKAYSGPPSPNPIQPSSPFLRPALSRVSRLNAPETELSPVDFAPSDESLPPAKRRRTANHTKEDVFSSELTGACVSYVTVTRSLDVKKEDMTEVGFGEGDMELENDSEGSEAGSEGEVAKSIVSNFSLTPPCPVAGIFNPAQPLRQMCSKYVRSFSSRPTS</sequence>
<dbReference type="KEGG" id="more:E1B28_011660"/>
<keyword evidence="3" id="KW-1185">Reference proteome</keyword>
<feature type="region of interest" description="Disordered" evidence="1">
    <location>
        <begin position="259"/>
        <end position="278"/>
    </location>
</feature>
<comment type="caution">
    <text evidence="2">The sequence shown here is derived from an EMBL/GenBank/DDBJ whole genome shotgun (WGS) entry which is preliminary data.</text>
</comment>
<dbReference type="RefSeq" id="XP_043006510.1">
    <property type="nucleotide sequence ID" value="XM_043156717.1"/>
</dbReference>
<organism evidence="2 3">
    <name type="scientific">Marasmius oreades</name>
    <name type="common">fairy-ring Marasmius</name>
    <dbReference type="NCBI Taxonomy" id="181124"/>
    <lineage>
        <taxon>Eukaryota</taxon>
        <taxon>Fungi</taxon>
        <taxon>Dikarya</taxon>
        <taxon>Basidiomycota</taxon>
        <taxon>Agaricomycotina</taxon>
        <taxon>Agaricomycetes</taxon>
        <taxon>Agaricomycetidae</taxon>
        <taxon>Agaricales</taxon>
        <taxon>Marasmiineae</taxon>
        <taxon>Marasmiaceae</taxon>
        <taxon>Marasmius</taxon>
    </lineage>
</organism>
<feature type="region of interest" description="Disordered" evidence="1">
    <location>
        <begin position="96"/>
        <end position="125"/>
    </location>
</feature>
<feature type="region of interest" description="Disordered" evidence="1">
    <location>
        <begin position="383"/>
        <end position="425"/>
    </location>
</feature>
<dbReference type="Proteomes" id="UP001049176">
    <property type="component" value="Chromosome 7"/>
</dbReference>
<dbReference type="EMBL" id="CM032187">
    <property type="protein sequence ID" value="KAG7090040.1"/>
    <property type="molecule type" value="Genomic_DNA"/>
</dbReference>
<gene>
    <name evidence="2" type="ORF">E1B28_011660</name>
</gene>
<feature type="region of interest" description="Disordered" evidence="1">
    <location>
        <begin position="440"/>
        <end position="466"/>
    </location>
</feature>
<evidence type="ECO:0000313" key="3">
    <source>
        <dbReference type="Proteomes" id="UP001049176"/>
    </source>
</evidence>
<dbReference type="OrthoDB" id="2951131at2759"/>
<name>A0A9P7RVA0_9AGAR</name>
<accession>A0A9P7RVA0</accession>
<feature type="compositionally biased region" description="Low complexity" evidence="1">
    <location>
        <begin position="297"/>
        <end position="313"/>
    </location>
</feature>
<dbReference type="AlphaFoldDB" id="A0A9P7RVA0"/>
<evidence type="ECO:0000313" key="2">
    <source>
        <dbReference type="EMBL" id="KAG7090040.1"/>
    </source>
</evidence>
<feature type="region of interest" description="Disordered" evidence="1">
    <location>
        <begin position="504"/>
        <end position="523"/>
    </location>
</feature>
<reference evidence="2" key="1">
    <citation type="journal article" date="2021" name="Genome Biol. Evol.">
        <title>The assembled and annotated genome of the fairy-ring fungus Marasmius oreades.</title>
        <authorList>
            <person name="Hiltunen M."/>
            <person name="Ament-Velasquez S.L."/>
            <person name="Johannesson H."/>
        </authorList>
    </citation>
    <scope>NUCLEOTIDE SEQUENCE</scope>
    <source>
        <strain evidence="2">03SP1</strain>
    </source>
</reference>
<feature type="region of interest" description="Disordered" evidence="1">
    <location>
        <begin position="288"/>
        <end position="324"/>
    </location>
</feature>